<keyword evidence="3" id="KW-1185">Reference proteome</keyword>
<organism evidence="2 3">
    <name type="scientific">Oleoguttula mirabilis</name>
    <dbReference type="NCBI Taxonomy" id="1507867"/>
    <lineage>
        <taxon>Eukaryota</taxon>
        <taxon>Fungi</taxon>
        <taxon>Dikarya</taxon>
        <taxon>Ascomycota</taxon>
        <taxon>Pezizomycotina</taxon>
        <taxon>Dothideomycetes</taxon>
        <taxon>Dothideomycetidae</taxon>
        <taxon>Mycosphaerellales</taxon>
        <taxon>Teratosphaeriaceae</taxon>
        <taxon>Oleoguttula</taxon>
    </lineage>
</organism>
<reference evidence="2 3" key="1">
    <citation type="submission" date="2021-11" db="EMBL/GenBank/DDBJ databases">
        <title>Black yeast isolated from Biological Soil Crust.</title>
        <authorList>
            <person name="Kurbessoian T."/>
        </authorList>
    </citation>
    <scope>NUCLEOTIDE SEQUENCE [LARGE SCALE GENOMIC DNA]</scope>
    <source>
        <strain evidence="2 3">CCFEE 5522</strain>
    </source>
</reference>
<accession>A0AAV9JB03</accession>
<evidence type="ECO:0000256" key="1">
    <source>
        <dbReference type="SAM" id="MobiDB-lite"/>
    </source>
</evidence>
<name>A0AAV9JB03_9PEZI</name>
<dbReference type="AlphaFoldDB" id="A0AAV9JB03"/>
<protein>
    <submittedName>
        <fullName evidence="2">Uncharacterized protein</fullName>
    </submittedName>
</protein>
<gene>
    <name evidence="2" type="ORF">LTR36_007165</name>
</gene>
<feature type="compositionally biased region" description="Basic and acidic residues" evidence="1">
    <location>
        <begin position="33"/>
        <end position="49"/>
    </location>
</feature>
<feature type="region of interest" description="Disordered" evidence="1">
    <location>
        <begin position="26"/>
        <end position="56"/>
    </location>
</feature>
<sequence>MEETPVGEEPYGGNYAYQWYGNDSVPRGVFPDTRPDRHTYPRPDRHNYPRPDMQNYSRRHDYGPFGMIDCSRRDGNAPGYSGAQFDYGVGYDGQLREYTPRHETGRRRDVGNPTEREVNGLNWRYDPPLRTRVREQVPYQPPNTTGSFGILDLNDNDGGYIPLSRNDATDPYYSYMSEAELIDATMYPFHDYRYLEQ</sequence>
<proteinExistence type="predicted"/>
<evidence type="ECO:0000313" key="3">
    <source>
        <dbReference type="Proteomes" id="UP001324427"/>
    </source>
</evidence>
<dbReference type="Proteomes" id="UP001324427">
    <property type="component" value="Unassembled WGS sequence"/>
</dbReference>
<comment type="caution">
    <text evidence="2">The sequence shown here is derived from an EMBL/GenBank/DDBJ whole genome shotgun (WGS) entry which is preliminary data.</text>
</comment>
<evidence type="ECO:0000313" key="2">
    <source>
        <dbReference type="EMBL" id="KAK4541965.1"/>
    </source>
</evidence>
<dbReference type="EMBL" id="JAVFHQ010000046">
    <property type="protein sequence ID" value="KAK4541965.1"/>
    <property type="molecule type" value="Genomic_DNA"/>
</dbReference>